<dbReference type="SUPFAM" id="SSF47807">
    <property type="entry name" value="5' to 3' exonuclease, C-terminal subdomain"/>
    <property type="match status" value="1"/>
</dbReference>
<dbReference type="InterPro" id="IPR002421">
    <property type="entry name" value="5-3_exonuclease"/>
</dbReference>
<dbReference type="PATRIC" id="fig|1620414.3.peg.634"/>
<keyword evidence="2" id="KW-0378">Hydrolase</keyword>
<evidence type="ECO:0000313" key="5">
    <source>
        <dbReference type="EMBL" id="KKW26450.1"/>
    </source>
</evidence>
<dbReference type="Pfam" id="PF01367">
    <property type="entry name" value="5_3_exonuc"/>
    <property type="match status" value="1"/>
</dbReference>
<evidence type="ECO:0000259" key="4">
    <source>
        <dbReference type="SMART" id="SM00475"/>
    </source>
</evidence>
<name>A0A0G1X6I7_UNCK3</name>
<dbReference type="FunFam" id="1.10.150.20:FF:000003">
    <property type="entry name" value="DNA polymerase I"/>
    <property type="match status" value="1"/>
</dbReference>
<evidence type="ECO:0000313" key="6">
    <source>
        <dbReference type="Proteomes" id="UP000034913"/>
    </source>
</evidence>
<dbReference type="SMART" id="SM00475">
    <property type="entry name" value="53EXOc"/>
    <property type="match status" value="1"/>
</dbReference>
<dbReference type="InterPro" id="IPR020045">
    <property type="entry name" value="DNA_polI_H3TH"/>
</dbReference>
<dbReference type="InterPro" id="IPR036279">
    <property type="entry name" value="5-3_exonuclease_C_sf"/>
</dbReference>
<evidence type="ECO:0000256" key="1">
    <source>
        <dbReference type="ARBA" id="ARBA00022722"/>
    </source>
</evidence>
<sequence length="316" mass="35162">MKRLVLIDTQNFFHRAFYAFPLTLTTSSGEPINAVYGFASMLFNLAKELKPTHIAAAYESLEEPVFRQIDFPEYKGTRVPKSPEEQAAFEAQLPKLGEFLAAAGVAVLSAEGYEADDVMGTVAHTVISDKEEAKKGVEVVIASNDRDLMQLINGGVRFYLPAVGKQKTKFYGKKEFEEEYGFAPQNLVDYKSLRGDPSDNIPGVRGIGDKTARELIAKYGTLEEVYHHLLEVKPAVAEKLSADKEKAELSYKLAKIVDSAPLEFKMGDLQFGGLAQEAVLDLFKAWGFKSLTTKIFGEKVLEENQKEEDKSQLKLF</sequence>
<dbReference type="GO" id="GO:0033567">
    <property type="term" value="P:DNA replication, Okazaki fragment processing"/>
    <property type="evidence" value="ECO:0007669"/>
    <property type="project" value="InterPro"/>
</dbReference>
<dbReference type="SMART" id="SM00279">
    <property type="entry name" value="HhH2"/>
    <property type="match status" value="1"/>
</dbReference>
<organism evidence="5 6">
    <name type="scientific">candidate division Kazan bacterium GW2011_GWB1_52_7</name>
    <dbReference type="NCBI Taxonomy" id="1620414"/>
    <lineage>
        <taxon>Bacteria</taxon>
        <taxon>Bacteria division Kazan-3B-28</taxon>
    </lineage>
</organism>
<dbReference type="SUPFAM" id="SSF88723">
    <property type="entry name" value="PIN domain-like"/>
    <property type="match status" value="1"/>
</dbReference>
<keyword evidence="1" id="KW-0540">Nuclease</keyword>
<dbReference type="EMBL" id="LCRB01000006">
    <property type="protein sequence ID" value="KKW26450.1"/>
    <property type="molecule type" value="Genomic_DNA"/>
</dbReference>
<dbReference type="InterPro" id="IPR029060">
    <property type="entry name" value="PIN-like_dom_sf"/>
</dbReference>
<accession>A0A0G1X6I7</accession>
<protein>
    <submittedName>
        <fullName evidence="5">Polymerase protein</fullName>
    </submittedName>
</protein>
<evidence type="ECO:0000256" key="3">
    <source>
        <dbReference type="ARBA" id="ARBA00023125"/>
    </source>
</evidence>
<dbReference type="Pfam" id="PF02739">
    <property type="entry name" value="5_3_exonuc_N"/>
    <property type="match status" value="1"/>
</dbReference>
<dbReference type="AlphaFoldDB" id="A0A0G1X6I7"/>
<dbReference type="CDD" id="cd09859">
    <property type="entry name" value="PIN_53EXO"/>
    <property type="match status" value="1"/>
</dbReference>
<reference evidence="5 6" key="1">
    <citation type="journal article" date="2015" name="Nature">
        <title>rRNA introns, odd ribosomes, and small enigmatic genomes across a large radiation of phyla.</title>
        <authorList>
            <person name="Brown C.T."/>
            <person name="Hug L.A."/>
            <person name="Thomas B.C."/>
            <person name="Sharon I."/>
            <person name="Castelle C.J."/>
            <person name="Singh A."/>
            <person name="Wilkins M.J."/>
            <person name="Williams K.H."/>
            <person name="Banfield J.F."/>
        </authorList>
    </citation>
    <scope>NUCLEOTIDE SEQUENCE [LARGE SCALE GENOMIC DNA]</scope>
</reference>
<keyword evidence="3" id="KW-0238">DNA-binding</keyword>
<dbReference type="GO" id="GO:0008409">
    <property type="term" value="F:5'-3' exonuclease activity"/>
    <property type="evidence" value="ECO:0007669"/>
    <property type="project" value="InterPro"/>
</dbReference>
<evidence type="ECO:0000256" key="2">
    <source>
        <dbReference type="ARBA" id="ARBA00022801"/>
    </source>
</evidence>
<gene>
    <name evidence="5" type="ORF">VF00_C0006G0004</name>
</gene>
<dbReference type="PANTHER" id="PTHR42646:SF2">
    <property type="entry name" value="5'-3' EXONUCLEASE FAMILY PROTEIN"/>
    <property type="match status" value="1"/>
</dbReference>
<dbReference type="Gene3D" id="3.40.50.1010">
    <property type="entry name" value="5'-nuclease"/>
    <property type="match status" value="1"/>
</dbReference>
<dbReference type="InterPro" id="IPR020046">
    <property type="entry name" value="5-3_exonucl_a-hlix_arch_N"/>
</dbReference>
<dbReference type="InterPro" id="IPR008918">
    <property type="entry name" value="HhH2"/>
</dbReference>
<dbReference type="GO" id="GO:0003677">
    <property type="term" value="F:DNA binding"/>
    <property type="evidence" value="ECO:0007669"/>
    <property type="project" value="UniProtKB-KW"/>
</dbReference>
<dbReference type="CDD" id="cd09898">
    <property type="entry name" value="H3TH_53EXO"/>
    <property type="match status" value="1"/>
</dbReference>
<dbReference type="Proteomes" id="UP000034913">
    <property type="component" value="Unassembled WGS sequence"/>
</dbReference>
<proteinExistence type="predicted"/>
<dbReference type="Gene3D" id="1.10.150.20">
    <property type="entry name" value="5' to 3' exonuclease, C-terminal subdomain"/>
    <property type="match status" value="1"/>
</dbReference>
<dbReference type="GO" id="GO:0017108">
    <property type="term" value="F:5'-flap endonuclease activity"/>
    <property type="evidence" value="ECO:0007669"/>
    <property type="project" value="InterPro"/>
</dbReference>
<comment type="caution">
    <text evidence="5">The sequence shown here is derived from an EMBL/GenBank/DDBJ whole genome shotgun (WGS) entry which is preliminary data.</text>
</comment>
<dbReference type="PANTHER" id="PTHR42646">
    <property type="entry name" value="FLAP ENDONUCLEASE XNI"/>
    <property type="match status" value="1"/>
</dbReference>
<feature type="domain" description="5'-3' exonuclease" evidence="4">
    <location>
        <begin position="2"/>
        <end position="272"/>
    </location>
</feature>
<dbReference type="InterPro" id="IPR038969">
    <property type="entry name" value="FEN"/>
</dbReference>